<evidence type="ECO:0008006" key="4">
    <source>
        <dbReference type="Google" id="ProtNLM"/>
    </source>
</evidence>
<keyword evidence="3" id="KW-1185">Reference proteome</keyword>
<dbReference type="NCBIfam" id="NF041635">
    <property type="entry name" value="STM3941_fam"/>
    <property type="match status" value="1"/>
</dbReference>
<organism evidence="2 3">
    <name type="scientific">Actinopolyspora saharensis</name>
    <dbReference type="NCBI Taxonomy" id="995062"/>
    <lineage>
        <taxon>Bacteria</taxon>
        <taxon>Bacillati</taxon>
        <taxon>Actinomycetota</taxon>
        <taxon>Actinomycetes</taxon>
        <taxon>Actinopolysporales</taxon>
        <taxon>Actinopolysporaceae</taxon>
        <taxon>Actinopolyspora</taxon>
    </lineage>
</organism>
<keyword evidence="1" id="KW-1133">Transmembrane helix</keyword>
<name>A0A1H1F2W2_9ACTN</name>
<sequence length="189" mass="20015">MSTVQRTGRPGEPGYLLAVYPNRIRLVLMTLGALVFILFGLTMCYEAVTAMSSAPRAGVFLALGAAGIVFFGTFLVYGALRLFKPKPVVLLDNAGLRDHASLTSVGFIGWHDIAGAVADTDGTQRVLSVMLVAPEKVLGRVTGFKGLLLRTSTRMTGTPVNISQTTVAMPVPQLAAEIRLAAEKAPRGV</sequence>
<keyword evidence="1" id="KW-0812">Transmembrane</keyword>
<dbReference type="Proteomes" id="UP000199301">
    <property type="component" value="Unassembled WGS sequence"/>
</dbReference>
<dbReference type="RefSeq" id="WP_092524518.1">
    <property type="nucleotide sequence ID" value="NZ_FNKO01000002.1"/>
</dbReference>
<feature type="transmembrane region" description="Helical" evidence="1">
    <location>
        <begin position="26"/>
        <end position="48"/>
    </location>
</feature>
<evidence type="ECO:0000313" key="3">
    <source>
        <dbReference type="Proteomes" id="UP000199301"/>
    </source>
</evidence>
<reference evidence="3" key="1">
    <citation type="submission" date="2016-10" db="EMBL/GenBank/DDBJ databases">
        <authorList>
            <person name="Varghese N."/>
            <person name="Submissions S."/>
        </authorList>
    </citation>
    <scope>NUCLEOTIDE SEQUENCE [LARGE SCALE GENOMIC DNA]</scope>
    <source>
        <strain evidence="3">DSM 45459</strain>
    </source>
</reference>
<dbReference type="OrthoDB" id="6028159at2"/>
<proteinExistence type="predicted"/>
<dbReference type="InterPro" id="IPR048136">
    <property type="entry name" value="STM3941-like"/>
</dbReference>
<protein>
    <recommendedName>
        <fullName evidence="4">PH domain-containing protein</fullName>
    </recommendedName>
</protein>
<dbReference type="STRING" id="995062.SAMN04489718_2786"/>
<feature type="transmembrane region" description="Helical" evidence="1">
    <location>
        <begin position="60"/>
        <end position="80"/>
    </location>
</feature>
<evidence type="ECO:0000256" key="1">
    <source>
        <dbReference type="SAM" id="Phobius"/>
    </source>
</evidence>
<evidence type="ECO:0000313" key="2">
    <source>
        <dbReference type="EMBL" id="SDQ94756.1"/>
    </source>
</evidence>
<keyword evidence="1" id="KW-0472">Membrane</keyword>
<dbReference type="EMBL" id="FNKO01000002">
    <property type="protein sequence ID" value="SDQ94756.1"/>
    <property type="molecule type" value="Genomic_DNA"/>
</dbReference>
<gene>
    <name evidence="2" type="ORF">SAMN04489718_2786</name>
</gene>
<dbReference type="AlphaFoldDB" id="A0A1H1F2W2"/>
<accession>A0A1H1F2W2</accession>